<keyword evidence="2" id="KW-1185">Reference proteome</keyword>
<organism evidence="1 2">
    <name type="scientific">Arctium lappa</name>
    <name type="common">Greater burdock</name>
    <name type="synonym">Lappa major</name>
    <dbReference type="NCBI Taxonomy" id="4217"/>
    <lineage>
        <taxon>Eukaryota</taxon>
        <taxon>Viridiplantae</taxon>
        <taxon>Streptophyta</taxon>
        <taxon>Embryophyta</taxon>
        <taxon>Tracheophyta</taxon>
        <taxon>Spermatophyta</taxon>
        <taxon>Magnoliopsida</taxon>
        <taxon>eudicotyledons</taxon>
        <taxon>Gunneridae</taxon>
        <taxon>Pentapetalae</taxon>
        <taxon>asterids</taxon>
        <taxon>campanulids</taxon>
        <taxon>Asterales</taxon>
        <taxon>Asteraceae</taxon>
        <taxon>Carduoideae</taxon>
        <taxon>Cardueae</taxon>
        <taxon>Arctiinae</taxon>
        <taxon>Arctium</taxon>
    </lineage>
</organism>
<proteinExistence type="predicted"/>
<dbReference type="EMBL" id="CM042052">
    <property type="protein sequence ID" value="KAI3720175.1"/>
    <property type="molecule type" value="Genomic_DNA"/>
</dbReference>
<reference evidence="1 2" key="2">
    <citation type="journal article" date="2022" name="Mol. Ecol. Resour.">
        <title>The genomes of chicory, endive, great burdock and yacon provide insights into Asteraceae paleo-polyploidization history and plant inulin production.</title>
        <authorList>
            <person name="Fan W."/>
            <person name="Wang S."/>
            <person name="Wang H."/>
            <person name="Wang A."/>
            <person name="Jiang F."/>
            <person name="Liu H."/>
            <person name="Zhao H."/>
            <person name="Xu D."/>
            <person name="Zhang Y."/>
        </authorList>
    </citation>
    <scope>NUCLEOTIDE SEQUENCE [LARGE SCALE GENOMIC DNA]</scope>
    <source>
        <strain evidence="2">cv. Niubang</strain>
    </source>
</reference>
<reference evidence="2" key="1">
    <citation type="journal article" date="2022" name="Mol. Ecol. Resour.">
        <title>The genomes of chicory, endive, great burdock and yacon provide insights into Asteraceae palaeo-polyploidization history and plant inulin production.</title>
        <authorList>
            <person name="Fan W."/>
            <person name="Wang S."/>
            <person name="Wang H."/>
            <person name="Wang A."/>
            <person name="Jiang F."/>
            <person name="Liu H."/>
            <person name="Zhao H."/>
            <person name="Xu D."/>
            <person name="Zhang Y."/>
        </authorList>
    </citation>
    <scope>NUCLEOTIDE SEQUENCE [LARGE SCALE GENOMIC DNA]</scope>
    <source>
        <strain evidence="2">cv. Niubang</strain>
    </source>
</reference>
<sequence length="466" mass="51538">MSFTEEMEKENVKEAPSLSSQDEGDAFVRHDYSAQDVADAFVKQYYNILQASPKDAHKFYRDDSILAHPCADGSMKSTTTLKDIDHEIVSSNIKDWNPNLNAVYAQDSIMDSVIVGVTGSLTDNDNVTRHFTHSFFLAPQDGGGFYVRNDFLQFIKINKISETSLPLDDGANPLTVPQSDDPAKESSLETTEAPNKDQAKKPTSNKEDGDIGNKVAVSSKGKQSLPAEPNNKSEPLAPQPAPNMQEDAKRVSYASIVAKEGSVASTPQASPNAVVRGLPNTDKQPSMSLAVPKPSAVPAKASTLPSSSAPENIYDFKSIRIKDLPPNMTHESLLEVVKKFGPVKHKNIQIKEYSEDGYRYAFVEFDNTKSARSAIEARFIKFEDRESEIQYKRSSNQGGYNHMGRSPSGRGGFQNDNFWARGGEGRGNGSWGRYNEHENIGNHSGQARDYNHRRNRYAQDQARSFT</sequence>
<protein>
    <submittedName>
        <fullName evidence="1">Uncharacterized protein</fullName>
    </submittedName>
</protein>
<evidence type="ECO:0000313" key="2">
    <source>
        <dbReference type="Proteomes" id="UP001055879"/>
    </source>
</evidence>
<evidence type="ECO:0000313" key="1">
    <source>
        <dbReference type="EMBL" id="KAI3720175.1"/>
    </source>
</evidence>
<comment type="caution">
    <text evidence="1">The sequence shown here is derived from an EMBL/GenBank/DDBJ whole genome shotgun (WGS) entry which is preliminary data.</text>
</comment>
<gene>
    <name evidence="1" type="ORF">L6452_21088</name>
</gene>
<dbReference type="Proteomes" id="UP001055879">
    <property type="component" value="Linkage Group LG06"/>
</dbReference>
<name>A0ACB9BHM0_ARCLA</name>
<accession>A0ACB9BHM0</accession>